<feature type="domain" description="HTH tetR-type" evidence="3">
    <location>
        <begin position="2"/>
        <end position="62"/>
    </location>
</feature>
<evidence type="ECO:0000313" key="5">
    <source>
        <dbReference type="Proteomes" id="UP000219048"/>
    </source>
</evidence>
<sequence length="209" mass="25175">MESTKKRILNVSRQLFNEQGYSNVTIRMIALELKMSSGNLNYHYKKREDILEALYFEMVAEFDERINTLGQKDFTLEIVKNDIQTSMQRMVDYCFFWTDLYNLLRLNKKVKTHFDRAYQNRINGSLFLLNFLTEKGLLRNFEWPLESQFLAERMVSFGNTWLYNTFLYTKKINATYIDKQANNLLSMLYPYLTELGKKEYKKLLPDYFR</sequence>
<dbReference type="Pfam" id="PF13972">
    <property type="entry name" value="TetR"/>
    <property type="match status" value="1"/>
</dbReference>
<protein>
    <submittedName>
        <fullName evidence="4">Transcriptional regulator, TetR family</fullName>
    </submittedName>
</protein>
<dbReference type="Pfam" id="PF00440">
    <property type="entry name" value="TetR_N"/>
    <property type="match status" value="1"/>
</dbReference>
<dbReference type="InterPro" id="IPR050624">
    <property type="entry name" value="HTH-type_Tx_Regulator"/>
</dbReference>
<feature type="DNA-binding region" description="H-T-H motif" evidence="2">
    <location>
        <begin position="25"/>
        <end position="44"/>
    </location>
</feature>
<dbReference type="PRINTS" id="PR00455">
    <property type="entry name" value="HTHTETR"/>
</dbReference>
<dbReference type="InterPro" id="IPR001647">
    <property type="entry name" value="HTH_TetR"/>
</dbReference>
<dbReference type="AlphaFoldDB" id="A0A285MCU5"/>
<dbReference type="PANTHER" id="PTHR43479">
    <property type="entry name" value="ACREF/ENVCD OPERON REPRESSOR-RELATED"/>
    <property type="match status" value="1"/>
</dbReference>
<name>A0A285MCU5_9FLAO</name>
<keyword evidence="1 2" id="KW-0238">DNA-binding</keyword>
<dbReference type="InterPro" id="IPR025722">
    <property type="entry name" value="TetR"/>
</dbReference>
<keyword evidence="5" id="KW-1185">Reference proteome</keyword>
<dbReference type="PROSITE" id="PS50977">
    <property type="entry name" value="HTH_TETR_2"/>
    <property type="match status" value="1"/>
</dbReference>
<organism evidence="4 5">
    <name type="scientific">Flagellimonas pacifica</name>
    <dbReference type="NCBI Taxonomy" id="1247520"/>
    <lineage>
        <taxon>Bacteria</taxon>
        <taxon>Pseudomonadati</taxon>
        <taxon>Bacteroidota</taxon>
        <taxon>Flavobacteriia</taxon>
        <taxon>Flavobacteriales</taxon>
        <taxon>Flavobacteriaceae</taxon>
        <taxon>Flagellimonas</taxon>
    </lineage>
</organism>
<dbReference type="Proteomes" id="UP000219048">
    <property type="component" value="Unassembled WGS sequence"/>
</dbReference>
<evidence type="ECO:0000313" key="4">
    <source>
        <dbReference type="EMBL" id="SNY94980.1"/>
    </source>
</evidence>
<reference evidence="5" key="1">
    <citation type="submission" date="2017-09" db="EMBL/GenBank/DDBJ databases">
        <authorList>
            <person name="Varghese N."/>
            <person name="Submissions S."/>
        </authorList>
    </citation>
    <scope>NUCLEOTIDE SEQUENCE [LARGE SCALE GENOMIC DNA]</scope>
    <source>
        <strain evidence="5">DSM 25885</strain>
    </source>
</reference>
<dbReference type="GO" id="GO:0003677">
    <property type="term" value="F:DNA binding"/>
    <property type="evidence" value="ECO:0007669"/>
    <property type="project" value="UniProtKB-UniRule"/>
</dbReference>
<evidence type="ECO:0000256" key="1">
    <source>
        <dbReference type="ARBA" id="ARBA00023125"/>
    </source>
</evidence>
<dbReference type="Gene3D" id="1.10.357.10">
    <property type="entry name" value="Tetracycline Repressor, domain 2"/>
    <property type="match status" value="1"/>
</dbReference>
<evidence type="ECO:0000259" key="3">
    <source>
        <dbReference type="PROSITE" id="PS50977"/>
    </source>
</evidence>
<dbReference type="PANTHER" id="PTHR43479:SF11">
    <property type="entry name" value="ACREF_ENVCD OPERON REPRESSOR-RELATED"/>
    <property type="match status" value="1"/>
</dbReference>
<dbReference type="SUPFAM" id="SSF46689">
    <property type="entry name" value="Homeodomain-like"/>
    <property type="match status" value="1"/>
</dbReference>
<accession>A0A285MCU5</accession>
<dbReference type="OrthoDB" id="9785164at2"/>
<dbReference type="RefSeq" id="WP_097044324.1">
    <property type="nucleotide sequence ID" value="NZ_OBEH01000001.1"/>
</dbReference>
<proteinExistence type="predicted"/>
<evidence type="ECO:0000256" key="2">
    <source>
        <dbReference type="PROSITE-ProRule" id="PRU00335"/>
    </source>
</evidence>
<dbReference type="InterPro" id="IPR009057">
    <property type="entry name" value="Homeodomain-like_sf"/>
</dbReference>
<gene>
    <name evidence="4" type="ORF">SAMN06265377_0643</name>
</gene>
<dbReference type="EMBL" id="OBEH01000001">
    <property type="protein sequence ID" value="SNY94980.1"/>
    <property type="molecule type" value="Genomic_DNA"/>
</dbReference>